<dbReference type="Proteomes" id="UP000183988">
    <property type="component" value="Unassembled WGS sequence"/>
</dbReference>
<dbReference type="SUPFAM" id="SSF103473">
    <property type="entry name" value="MFS general substrate transporter"/>
    <property type="match status" value="1"/>
</dbReference>
<name>A0A1M5LHP4_9BACI</name>
<evidence type="ECO:0000256" key="7">
    <source>
        <dbReference type="ARBA" id="ARBA00023136"/>
    </source>
</evidence>
<dbReference type="Pfam" id="PF13347">
    <property type="entry name" value="MFS_2"/>
    <property type="match status" value="1"/>
</dbReference>
<keyword evidence="3" id="KW-1003">Cell membrane</keyword>
<keyword evidence="10" id="KW-1185">Reference proteome</keyword>
<dbReference type="STRING" id="930117.SAMN05216225_104728"/>
<dbReference type="RefSeq" id="WP_072891639.1">
    <property type="nucleotide sequence ID" value="NZ_FQVW01000047.1"/>
</dbReference>
<organism evidence="9 10">
    <name type="scientific">Ornithinibacillus halophilus</name>
    <dbReference type="NCBI Taxonomy" id="930117"/>
    <lineage>
        <taxon>Bacteria</taxon>
        <taxon>Bacillati</taxon>
        <taxon>Bacillota</taxon>
        <taxon>Bacilli</taxon>
        <taxon>Bacillales</taxon>
        <taxon>Bacillaceae</taxon>
        <taxon>Ornithinibacillus</taxon>
    </lineage>
</organism>
<keyword evidence="2" id="KW-0813">Transport</keyword>
<evidence type="ECO:0000256" key="4">
    <source>
        <dbReference type="ARBA" id="ARBA00022692"/>
    </source>
</evidence>
<evidence type="ECO:0000256" key="2">
    <source>
        <dbReference type="ARBA" id="ARBA00022448"/>
    </source>
</evidence>
<feature type="transmembrane region" description="Helical" evidence="8">
    <location>
        <begin position="229"/>
        <end position="246"/>
    </location>
</feature>
<dbReference type="AlphaFoldDB" id="A0A1M5LHP4"/>
<dbReference type="EMBL" id="FQVW01000047">
    <property type="protein sequence ID" value="SHG64486.1"/>
    <property type="molecule type" value="Genomic_DNA"/>
</dbReference>
<dbReference type="PANTHER" id="PTHR11328">
    <property type="entry name" value="MAJOR FACILITATOR SUPERFAMILY DOMAIN-CONTAINING PROTEIN"/>
    <property type="match status" value="1"/>
</dbReference>
<feature type="transmembrane region" description="Helical" evidence="8">
    <location>
        <begin position="266"/>
        <end position="283"/>
    </location>
</feature>
<evidence type="ECO:0000313" key="10">
    <source>
        <dbReference type="Proteomes" id="UP000183988"/>
    </source>
</evidence>
<evidence type="ECO:0000256" key="3">
    <source>
        <dbReference type="ARBA" id="ARBA00022475"/>
    </source>
</evidence>
<feature type="transmembrane region" description="Helical" evidence="8">
    <location>
        <begin position="39"/>
        <end position="59"/>
    </location>
</feature>
<feature type="transmembrane region" description="Helical" evidence="8">
    <location>
        <begin position="152"/>
        <end position="172"/>
    </location>
</feature>
<keyword evidence="6 8" id="KW-1133">Transmembrane helix</keyword>
<reference evidence="9 10" key="1">
    <citation type="submission" date="2016-11" db="EMBL/GenBank/DDBJ databases">
        <authorList>
            <person name="Jaros S."/>
            <person name="Januszkiewicz K."/>
            <person name="Wedrychowicz H."/>
        </authorList>
    </citation>
    <scope>NUCLEOTIDE SEQUENCE [LARGE SCALE GENOMIC DNA]</scope>
    <source>
        <strain evidence="9 10">IBRC-M 10683</strain>
    </source>
</reference>
<dbReference type="NCBIfam" id="TIGR00792">
    <property type="entry name" value="gph"/>
    <property type="match status" value="1"/>
</dbReference>
<evidence type="ECO:0000256" key="6">
    <source>
        <dbReference type="ARBA" id="ARBA00022989"/>
    </source>
</evidence>
<dbReference type="GO" id="GO:0005886">
    <property type="term" value="C:plasma membrane"/>
    <property type="evidence" value="ECO:0007669"/>
    <property type="project" value="UniProtKB-SubCell"/>
</dbReference>
<feature type="transmembrane region" description="Helical" evidence="8">
    <location>
        <begin position="368"/>
        <end position="387"/>
    </location>
</feature>
<proteinExistence type="predicted"/>
<dbReference type="InterPro" id="IPR039672">
    <property type="entry name" value="MFS_2"/>
</dbReference>
<dbReference type="CDD" id="cd17332">
    <property type="entry name" value="MFS_MelB_like"/>
    <property type="match status" value="1"/>
</dbReference>
<feature type="transmembrane region" description="Helical" evidence="8">
    <location>
        <begin position="12"/>
        <end position="33"/>
    </location>
</feature>
<evidence type="ECO:0000313" key="9">
    <source>
        <dbReference type="EMBL" id="SHG64486.1"/>
    </source>
</evidence>
<dbReference type="GO" id="GO:0015293">
    <property type="term" value="F:symporter activity"/>
    <property type="evidence" value="ECO:0007669"/>
    <property type="project" value="UniProtKB-KW"/>
</dbReference>
<comment type="subcellular location">
    <subcellularLocation>
        <location evidence="1">Cell membrane</location>
        <topology evidence="1">Multi-pass membrane protein</topology>
    </subcellularLocation>
</comment>
<dbReference type="InterPro" id="IPR001927">
    <property type="entry name" value="Na/Gal_symport"/>
</dbReference>
<gene>
    <name evidence="9" type="ORF">SAMN05216225_104728</name>
</gene>
<protein>
    <submittedName>
        <fullName evidence="9">Sugar (Glycoside-Pentoside-Hexuronide) transporter</fullName>
    </submittedName>
</protein>
<sequence length="449" mass="49710">MDEKIRVREKLSYTSGLLGQNMLYNFMAMYIMFFFTDLLGISAAVATAIIVIASLWDAVNDPLMGMVADKTRTRWGKFRPYLIFGPLILAVTTILCYVHFDLDSTATIIIAATCYILWGMAYTICDIPIWAISSVVSKNQNEKNKMVTLGKIGGTVGTAIVTVGSIMIINSFGGEREATAYTTTAIILTVVATIMMIITGLTLRERIFPKKEEVVPIRKNIQTITKNKPLIMLMIALLIVNLVNGIRQSVQMYFVVYVWGDSGQLTNVGISLIVGMILGMAITPKIIKMYDKKKIFFASCLFGAIACAIPFFVGGENILFGLIFLGISFFFTGVTSVVTVSMLIDAIDYSEWKLGFRGEGLVFSTNTFLTKLSSAMGRGIIGIGLILMQYTEGQAVTTTTQNGFSAMMYLIPAICFLLTMIPLYFFKISYEDKQKIQVMLEEKYSQRGA</sequence>
<dbReference type="GO" id="GO:0006814">
    <property type="term" value="P:sodium ion transport"/>
    <property type="evidence" value="ECO:0007669"/>
    <property type="project" value="InterPro"/>
</dbReference>
<keyword evidence="4 8" id="KW-0812">Transmembrane</keyword>
<dbReference type="Gene3D" id="1.20.1250.20">
    <property type="entry name" value="MFS general substrate transporter like domains"/>
    <property type="match status" value="2"/>
</dbReference>
<keyword evidence="5" id="KW-0769">Symport</keyword>
<evidence type="ECO:0000256" key="5">
    <source>
        <dbReference type="ARBA" id="ARBA00022847"/>
    </source>
</evidence>
<accession>A0A1M5LHP4</accession>
<dbReference type="PRINTS" id="PR00173">
    <property type="entry name" value="EDTRNSPORT"/>
</dbReference>
<dbReference type="GO" id="GO:0008643">
    <property type="term" value="P:carbohydrate transport"/>
    <property type="evidence" value="ECO:0007669"/>
    <property type="project" value="InterPro"/>
</dbReference>
<dbReference type="OrthoDB" id="9764596at2"/>
<evidence type="ECO:0000256" key="8">
    <source>
        <dbReference type="SAM" id="Phobius"/>
    </source>
</evidence>
<feature type="transmembrane region" description="Helical" evidence="8">
    <location>
        <begin position="319"/>
        <end position="347"/>
    </location>
</feature>
<evidence type="ECO:0000256" key="1">
    <source>
        <dbReference type="ARBA" id="ARBA00004651"/>
    </source>
</evidence>
<keyword evidence="7 8" id="KW-0472">Membrane</keyword>
<dbReference type="InterPro" id="IPR018043">
    <property type="entry name" value="Na/Gal_symport_CS"/>
</dbReference>
<feature type="transmembrane region" description="Helical" evidence="8">
    <location>
        <begin position="295"/>
        <end position="313"/>
    </location>
</feature>
<dbReference type="PANTHER" id="PTHR11328:SF24">
    <property type="entry name" value="MAJOR FACILITATOR SUPERFAMILY (MFS) PROFILE DOMAIN-CONTAINING PROTEIN"/>
    <property type="match status" value="1"/>
</dbReference>
<feature type="transmembrane region" description="Helical" evidence="8">
    <location>
        <begin position="80"/>
        <end position="100"/>
    </location>
</feature>
<dbReference type="InterPro" id="IPR036259">
    <property type="entry name" value="MFS_trans_sf"/>
</dbReference>
<dbReference type="PROSITE" id="PS00872">
    <property type="entry name" value="NA_GALACTOSIDE_SYMP"/>
    <property type="match status" value="1"/>
</dbReference>
<feature type="transmembrane region" description="Helical" evidence="8">
    <location>
        <begin position="178"/>
        <end position="203"/>
    </location>
</feature>
<feature type="transmembrane region" description="Helical" evidence="8">
    <location>
        <begin position="106"/>
        <end position="131"/>
    </location>
</feature>
<feature type="transmembrane region" description="Helical" evidence="8">
    <location>
        <begin position="407"/>
        <end position="426"/>
    </location>
</feature>